<dbReference type="Gene3D" id="1.20.90.10">
    <property type="entry name" value="Phospholipase A2 domain"/>
    <property type="match status" value="1"/>
</dbReference>
<protein>
    <submittedName>
        <fullName evidence="1">Uncharacterized protein</fullName>
    </submittedName>
</protein>
<sequence length="176" mass="19404">MKTADLALTNFMSTQSNSGQPNGCGAEGDWFNTVIPQFPFSSACNAHDTCYAGTASKAACDTAFLQDMRNIAELKVATLNFDVRAKVLFEALFESQALLYYHAVDTLGDGAYCDATQNSSSVECARREALESEASEFVRENITDFGRGYKVTCELWKFPDGNGGYYYLEMNCEISY</sequence>
<dbReference type="AlphaFoldDB" id="A0A3D8MA60"/>
<proteinExistence type="predicted"/>
<keyword evidence="2" id="KW-1185">Reference proteome</keyword>
<accession>A0A3D8MA60</accession>
<dbReference type="GO" id="GO:0004623">
    <property type="term" value="F:phospholipase A2 activity"/>
    <property type="evidence" value="ECO:0007669"/>
    <property type="project" value="InterPro"/>
</dbReference>
<dbReference type="EMBL" id="QRHA01000004">
    <property type="protein sequence ID" value="RDV26841.1"/>
    <property type="molecule type" value="Genomic_DNA"/>
</dbReference>
<evidence type="ECO:0000313" key="2">
    <source>
        <dbReference type="Proteomes" id="UP000256561"/>
    </source>
</evidence>
<name>A0A3D8MA60_9ALTE</name>
<dbReference type="RefSeq" id="WP_115592793.1">
    <property type="nucleotide sequence ID" value="NZ_QRHA01000004.1"/>
</dbReference>
<reference evidence="2" key="1">
    <citation type="submission" date="2018-08" db="EMBL/GenBank/DDBJ databases">
        <authorList>
            <person name="Zhang J."/>
            <person name="Du Z.-J."/>
        </authorList>
    </citation>
    <scope>NUCLEOTIDE SEQUENCE [LARGE SCALE GENOMIC DNA]</scope>
    <source>
        <strain evidence="2">KCTC 52655</strain>
    </source>
</reference>
<dbReference type="GO" id="GO:0006644">
    <property type="term" value="P:phospholipid metabolic process"/>
    <property type="evidence" value="ECO:0007669"/>
    <property type="project" value="InterPro"/>
</dbReference>
<evidence type="ECO:0000313" key="1">
    <source>
        <dbReference type="EMBL" id="RDV26841.1"/>
    </source>
</evidence>
<dbReference type="InterPro" id="IPR036444">
    <property type="entry name" value="PLipase_A2_dom_sf"/>
</dbReference>
<comment type="caution">
    <text evidence="1">The sequence shown here is derived from an EMBL/GenBank/DDBJ whole genome shotgun (WGS) entry which is preliminary data.</text>
</comment>
<dbReference type="SUPFAM" id="SSF48619">
    <property type="entry name" value="Phospholipase A2, PLA2"/>
    <property type="match status" value="1"/>
</dbReference>
<dbReference type="GO" id="GO:0050482">
    <property type="term" value="P:arachidonate secretion"/>
    <property type="evidence" value="ECO:0007669"/>
    <property type="project" value="InterPro"/>
</dbReference>
<dbReference type="OrthoDB" id="6282885at2"/>
<organism evidence="1 2">
    <name type="scientific">Alteromonas aestuariivivens</name>
    <dbReference type="NCBI Taxonomy" id="1938339"/>
    <lineage>
        <taxon>Bacteria</taxon>
        <taxon>Pseudomonadati</taxon>
        <taxon>Pseudomonadota</taxon>
        <taxon>Gammaproteobacteria</taxon>
        <taxon>Alteromonadales</taxon>
        <taxon>Alteromonadaceae</taxon>
        <taxon>Alteromonas/Salinimonas group</taxon>
        <taxon>Alteromonas</taxon>
    </lineage>
</organism>
<gene>
    <name evidence="1" type="ORF">DXV75_07630</name>
</gene>
<dbReference type="Proteomes" id="UP000256561">
    <property type="component" value="Unassembled WGS sequence"/>
</dbReference>